<dbReference type="Pfam" id="PF12690">
    <property type="entry name" value="BsuPI"/>
    <property type="match status" value="1"/>
</dbReference>
<dbReference type="Gene3D" id="2.60.40.2360">
    <property type="entry name" value="Intracellular proteinase inhibitor BsuPI"/>
    <property type="match status" value="1"/>
</dbReference>
<dbReference type="EMBL" id="JBHUIO010000002">
    <property type="protein sequence ID" value="MFD2169302.1"/>
    <property type="molecule type" value="Genomic_DNA"/>
</dbReference>
<reference evidence="3" key="1">
    <citation type="journal article" date="2019" name="Int. J. Syst. Evol. Microbiol.">
        <title>The Global Catalogue of Microorganisms (GCM) 10K type strain sequencing project: providing services to taxonomists for standard genome sequencing and annotation.</title>
        <authorList>
            <consortium name="The Broad Institute Genomics Platform"/>
            <consortium name="The Broad Institute Genome Sequencing Center for Infectious Disease"/>
            <person name="Wu L."/>
            <person name="Ma J."/>
        </authorList>
    </citation>
    <scope>NUCLEOTIDE SEQUENCE [LARGE SCALE GENOMIC DNA]</scope>
    <source>
        <strain evidence="3">CGMCC 1.13574</strain>
    </source>
</reference>
<evidence type="ECO:0000313" key="3">
    <source>
        <dbReference type="Proteomes" id="UP001597343"/>
    </source>
</evidence>
<evidence type="ECO:0000313" key="2">
    <source>
        <dbReference type="EMBL" id="MFD2169302.1"/>
    </source>
</evidence>
<keyword evidence="3" id="KW-1185">Reference proteome</keyword>
<dbReference type="InterPro" id="IPR020481">
    <property type="entry name" value="Intracell_prot_inh_BsuPI"/>
</dbReference>
<dbReference type="InterPro" id="IPR038144">
    <property type="entry name" value="IPI"/>
</dbReference>
<dbReference type="RefSeq" id="WP_386044347.1">
    <property type="nucleotide sequence ID" value="NZ_JBHUIO010000002.1"/>
</dbReference>
<proteinExistence type="predicted"/>
<sequence length="123" mass="13825">MLTVTTDKTHYRLGEPVQITLTLSNRSDQQVVCYFNTAQRYDIVVSQAGREVWRWSNDRSFAQVTGSLTLSPGQSVEYTERWNGQDNQGTPVTPGTYTITAQITSIGRSAHFAQEDDRSSPLH</sequence>
<dbReference type="Proteomes" id="UP001597343">
    <property type="component" value="Unassembled WGS sequence"/>
</dbReference>
<protein>
    <recommendedName>
        <fullName evidence="1">Intracellular proteinase inhibitor BsuPI domain-containing protein</fullName>
    </recommendedName>
</protein>
<feature type="domain" description="Intracellular proteinase inhibitor BsuPI" evidence="1">
    <location>
        <begin position="4"/>
        <end position="104"/>
    </location>
</feature>
<accession>A0ABW4ZTH3</accession>
<name>A0ABW4ZTH3_9BACL</name>
<organism evidence="2 3">
    <name type="scientific">Tumebacillus lipolyticus</name>
    <dbReference type="NCBI Taxonomy" id="1280370"/>
    <lineage>
        <taxon>Bacteria</taxon>
        <taxon>Bacillati</taxon>
        <taxon>Bacillota</taxon>
        <taxon>Bacilli</taxon>
        <taxon>Bacillales</taxon>
        <taxon>Alicyclobacillaceae</taxon>
        <taxon>Tumebacillus</taxon>
    </lineage>
</organism>
<comment type="caution">
    <text evidence="2">The sequence shown here is derived from an EMBL/GenBank/DDBJ whole genome shotgun (WGS) entry which is preliminary data.</text>
</comment>
<gene>
    <name evidence="2" type="ORF">ACFSOY_04610</name>
</gene>
<evidence type="ECO:0000259" key="1">
    <source>
        <dbReference type="Pfam" id="PF12690"/>
    </source>
</evidence>